<dbReference type="Proteomes" id="UP000275401">
    <property type="component" value="Unassembled WGS sequence"/>
</dbReference>
<dbReference type="RefSeq" id="WP_123099167.1">
    <property type="nucleotide sequence ID" value="NZ_RIBZ01000094.1"/>
</dbReference>
<proteinExistence type="predicted"/>
<evidence type="ECO:0000313" key="2">
    <source>
        <dbReference type="Proteomes" id="UP000275401"/>
    </source>
</evidence>
<gene>
    <name evidence="1" type="ORF">EEJ42_07390</name>
</gene>
<name>A0A3M8WWU6_9ACTN</name>
<protein>
    <submittedName>
        <fullName evidence="1">Uncharacterized protein</fullName>
    </submittedName>
</protein>
<sequence>MTQRFENASLVLGPVDRRSAALCRFAGRPGAEQNTAALAVIDAALDFTERLEGVDDVRELLGLWKVAHVWGHPTSDMLELPRLSAVNAAVAGGLQDLLGQLAPEQLRELGIALSVDHDMVALALELVEEAAAGSRDFSARSMAELEVEDRLHEDRIGHAVDVLLLDAPGDWPPLQRAALTLALVWDVADLIVFAAQLSAVDALPAALLWQVPGVDHACASARVPVPGTDLLVWAKIDPIPFDGRPLWSQAPTIALWRWSISWQHADGSNVHYKGGRAPSTAAARWQAQWAMQKLLTDPHRAKSPATGDPLIVPR</sequence>
<dbReference type="EMBL" id="RIBZ01000094">
    <property type="protein sequence ID" value="RNG33520.1"/>
    <property type="molecule type" value="Genomic_DNA"/>
</dbReference>
<organism evidence="1 2">
    <name type="scientific">Streptomyces botrytidirepellens</name>
    <dbReference type="NCBI Taxonomy" id="2486417"/>
    <lineage>
        <taxon>Bacteria</taxon>
        <taxon>Bacillati</taxon>
        <taxon>Actinomycetota</taxon>
        <taxon>Actinomycetes</taxon>
        <taxon>Kitasatosporales</taxon>
        <taxon>Streptomycetaceae</taxon>
        <taxon>Streptomyces</taxon>
    </lineage>
</organism>
<keyword evidence="2" id="KW-1185">Reference proteome</keyword>
<evidence type="ECO:0000313" key="1">
    <source>
        <dbReference type="EMBL" id="RNG33520.1"/>
    </source>
</evidence>
<reference evidence="1 2" key="1">
    <citation type="submission" date="2018-11" db="EMBL/GenBank/DDBJ databases">
        <title>The Potential of Streptomyces as Biocontrol Agents against the Tomato grey mould, Botrytis cinerea (Gray mold) Frontiers in Microbiology.</title>
        <authorList>
            <person name="Li D."/>
        </authorList>
    </citation>
    <scope>NUCLEOTIDE SEQUENCE [LARGE SCALE GENOMIC DNA]</scope>
    <source>
        <strain evidence="1 2">NEAU-LD23</strain>
    </source>
</reference>
<accession>A0A3M8WWU6</accession>
<comment type="caution">
    <text evidence="1">The sequence shown here is derived from an EMBL/GenBank/DDBJ whole genome shotgun (WGS) entry which is preliminary data.</text>
</comment>
<dbReference type="AlphaFoldDB" id="A0A3M8WWU6"/>